<gene>
    <name evidence="3" type="ORF">PBS001_LOCUS1831</name>
    <name evidence="2" type="ORF">PBS003_LOCUS8678</name>
</gene>
<feature type="region of interest" description="Disordered" evidence="1">
    <location>
        <begin position="354"/>
        <end position="474"/>
    </location>
</feature>
<dbReference type="PANTHER" id="PTHR37736">
    <property type="entry name" value="GLYCINE-RICH PROTEIN"/>
    <property type="match status" value="1"/>
</dbReference>
<name>A0AAU9L9G4_9STRA</name>
<dbReference type="EMBL" id="CAKKTJ010000332">
    <property type="protein sequence ID" value="CAH0482080.1"/>
    <property type="molecule type" value="Genomic_DNA"/>
</dbReference>
<evidence type="ECO:0000313" key="4">
    <source>
        <dbReference type="Proteomes" id="UP001158986"/>
    </source>
</evidence>
<reference evidence="2 4" key="1">
    <citation type="submission" date="2021-11" db="EMBL/GenBank/DDBJ databases">
        <authorList>
            <person name="Islam A."/>
            <person name="Islam S."/>
            <person name="Flora M.S."/>
            <person name="Rahman M."/>
            <person name="Ziaur R.M."/>
            <person name="Epstein J.H."/>
            <person name="Hassan M."/>
            <person name="Klassen M."/>
            <person name="Woodard K."/>
            <person name="Webb A."/>
            <person name="Webby R.J."/>
            <person name="El Zowalaty M.E."/>
        </authorList>
    </citation>
    <scope>NUCLEOTIDE SEQUENCE</scope>
    <source>
        <strain evidence="3">Pbs1</strain>
        <strain evidence="2">Pbs3</strain>
    </source>
</reference>
<proteinExistence type="predicted"/>
<evidence type="ECO:0008006" key="6">
    <source>
        <dbReference type="Google" id="ProtNLM"/>
    </source>
</evidence>
<feature type="compositionally biased region" description="Low complexity" evidence="1">
    <location>
        <begin position="363"/>
        <end position="373"/>
    </location>
</feature>
<organism evidence="2 5">
    <name type="scientific">Peronospora belbahrii</name>
    <dbReference type="NCBI Taxonomy" id="622444"/>
    <lineage>
        <taxon>Eukaryota</taxon>
        <taxon>Sar</taxon>
        <taxon>Stramenopiles</taxon>
        <taxon>Oomycota</taxon>
        <taxon>Peronosporomycetes</taxon>
        <taxon>Peronosporales</taxon>
        <taxon>Peronosporaceae</taxon>
        <taxon>Peronospora</taxon>
    </lineage>
</organism>
<dbReference type="AlphaFoldDB" id="A0AAU9L9G4"/>
<dbReference type="EMBL" id="CAKLCB010000100">
    <property type="protein sequence ID" value="CAH0515110.1"/>
    <property type="molecule type" value="Genomic_DNA"/>
</dbReference>
<sequence>MKAKKIKNKAVVAEEDEVYQLCVDHPYMSVLYKRIRTHRKKLEKIKALEQAQANEGKVLNAQQIALMNNKIPLEKLVQELEMLREQFIGVYNQEMELKQQEQLQVVAVETVTAAAKGIEQVEEGNVREKVVKQEEQVQEVEKKEMHVVEKPIEPVVVDQEKVEDFHNVYELLKTLHVVNLHQSLGKEVPMVLDFFSKVLLGNTRPPAELSYEENLIESLEEAKKYLIKSDKVFACKTTYCGLRALVDELVDISSKKPIKEEVEETVAEFGLEAAVSAALVEDTLGIPAVPAEINMMPQISFFTESQLESKHGSETAVEVKVTKMQAEMPEVVASEAQHRLASTPAPPLSFAAVTTEVSNERTPSPSASSGSSGNDKKEHDSGGNSPQGKNSRRRGQWGRWREKGSNSGGNKSGNGSPTKSRYSRVRRVNDEKSDAQRCKRSGSKEGGRPRADRGLRKQDNSSQHHTTPMVAPHA</sequence>
<dbReference type="Proteomes" id="UP001158986">
    <property type="component" value="Unassembled WGS sequence"/>
</dbReference>
<evidence type="ECO:0000256" key="1">
    <source>
        <dbReference type="SAM" id="MobiDB-lite"/>
    </source>
</evidence>
<protein>
    <recommendedName>
        <fullName evidence="6">Caprin-1 dimerization domain-containing protein</fullName>
    </recommendedName>
</protein>
<comment type="caution">
    <text evidence="2">The sequence shown here is derived from an EMBL/GenBank/DDBJ whole genome shotgun (WGS) entry which is preliminary data.</text>
</comment>
<evidence type="ECO:0000313" key="5">
    <source>
        <dbReference type="Proteomes" id="UP001160483"/>
    </source>
</evidence>
<accession>A0AAU9L9G4</accession>
<keyword evidence="4" id="KW-1185">Reference proteome</keyword>
<dbReference type="PANTHER" id="PTHR37736:SF1">
    <property type="entry name" value="GLYCINE-RICH PROTEIN"/>
    <property type="match status" value="1"/>
</dbReference>
<feature type="compositionally biased region" description="Basic and acidic residues" evidence="1">
    <location>
        <begin position="427"/>
        <end position="459"/>
    </location>
</feature>
<evidence type="ECO:0000313" key="2">
    <source>
        <dbReference type="EMBL" id="CAH0482080.1"/>
    </source>
</evidence>
<dbReference type="Proteomes" id="UP001160483">
    <property type="component" value="Unassembled WGS sequence"/>
</dbReference>
<evidence type="ECO:0000313" key="3">
    <source>
        <dbReference type="EMBL" id="CAH0515110.1"/>
    </source>
</evidence>